<dbReference type="Proteomes" id="UP000254764">
    <property type="component" value="Unassembled WGS sequence"/>
</dbReference>
<proteinExistence type="predicted"/>
<dbReference type="AlphaFoldDB" id="A0A376ACD8"/>
<evidence type="ECO:0000313" key="2">
    <source>
        <dbReference type="Proteomes" id="UP000254764"/>
    </source>
</evidence>
<dbReference type="EMBL" id="UEYP01000001">
    <property type="protein sequence ID" value="SSC65482.1"/>
    <property type="molecule type" value="Genomic_DNA"/>
</dbReference>
<sequence>MVGLDDKGKPHASWFALSDTAKVARAADLMDMAVIEVKMPDLVATAAALPRGKLFDSGRAFVPFVKRETYEKLATYLDDDFIAATSARLEATAPGGSGAASYAKASKGETTARLPEDWSKLTVGDRVLASDGPGDGWYEADIQEALPDDQFRLRWRDWPELSNFTRGITDIALLHPRHVDA</sequence>
<keyword evidence="2" id="KW-1185">Reference proteome</keyword>
<name>A0A376ACD8_9HYPH</name>
<protein>
    <submittedName>
        <fullName evidence="1">Uncharacterized protein</fullName>
    </submittedName>
</protein>
<organism evidence="1 2">
    <name type="scientific">Ciceribacter selenitireducens ATCC BAA-1503</name>
    <dbReference type="NCBI Taxonomy" id="1336235"/>
    <lineage>
        <taxon>Bacteria</taxon>
        <taxon>Pseudomonadati</taxon>
        <taxon>Pseudomonadota</taxon>
        <taxon>Alphaproteobacteria</taxon>
        <taxon>Hyphomicrobiales</taxon>
        <taxon>Rhizobiaceae</taxon>
        <taxon>Ciceribacter</taxon>
    </lineage>
</organism>
<reference evidence="2" key="1">
    <citation type="submission" date="2018-07" db="EMBL/GenBank/DDBJ databases">
        <authorList>
            <person name="Peiro R."/>
            <person name="Begona"/>
            <person name="Cbmso G."/>
            <person name="Lopez M."/>
            <person name="Gonzalez S."/>
        </authorList>
    </citation>
    <scope>NUCLEOTIDE SEQUENCE [LARGE SCALE GENOMIC DNA]</scope>
</reference>
<accession>A0A376ACD8</accession>
<gene>
    <name evidence="1" type="ORF">RHIZ70_1190</name>
</gene>
<evidence type="ECO:0000313" key="1">
    <source>
        <dbReference type="EMBL" id="SSC65482.1"/>
    </source>
</evidence>